<comment type="caution">
    <text evidence="4">The sequence shown here is derived from an EMBL/GenBank/DDBJ whole genome shotgun (WGS) entry which is preliminary data.</text>
</comment>
<dbReference type="InterPro" id="IPR033556">
    <property type="entry name" value="PLA"/>
</dbReference>
<dbReference type="PANTHER" id="PTHR31828:SF38">
    <property type="entry name" value="PHOSPHOLIPASE A1"/>
    <property type="match status" value="1"/>
</dbReference>
<protein>
    <recommendedName>
        <fullName evidence="2">Phospholipase A1</fullName>
        <ecNumber evidence="2">3.1.1.-</ecNumber>
    </recommendedName>
</protein>
<organism evidence="4 5">
    <name type="scientific">Brassica cretica</name>
    <name type="common">Mustard</name>
    <dbReference type="NCBI Taxonomy" id="69181"/>
    <lineage>
        <taxon>Eukaryota</taxon>
        <taxon>Viridiplantae</taxon>
        <taxon>Streptophyta</taxon>
        <taxon>Embryophyta</taxon>
        <taxon>Tracheophyta</taxon>
        <taxon>Spermatophyta</taxon>
        <taxon>Magnoliopsida</taxon>
        <taxon>eudicotyledons</taxon>
        <taxon>Gunneridae</taxon>
        <taxon>Pentapetalae</taxon>
        <taxon>rosids</taxon>
        <taxon>malvids</taxon>
        <taxon>Brassicales</taxon>
        <taxon>Brassicaceae</taxon>
        <taxon>Brassiceae</taxon>
        <taxon>Brassica</taxon>
    </lineage>
</organism>
<evidence type="ECO:0000256" key="2">
    <source>
        <dbReference type="RuleBase" id="RU367093"/>
    </source>
</evidence>
<reference evidence="4" key="1">
    <citation type="submission" date="2019-12" db="EMBL/GenBank/DDBJ databases">
        <title>Genome sequencing and annotation of Brassica cretica.</title>
        <authorList>
            <person name="Studholme D.J."/>
            <person name="Sarris P."/>
        </authorList>
    </citation>
    <scope>NUCLEOTIDE SEQUENCE</scope>
    <source>
        <strain evidence="4">PFS-109/04</strain>
        <tissue evidence="4">Leaf</tissue>
    </source>
</reference>
<feature type="region of interest" description="Disordered" evidence="3">
    <location>
        <begin position="1"/>
        <end position="35"/>
    </location>
</feature>
<dbReference type="AlphaFoldDB" id="A0A8S9P5V8"/>
<dbReference type="InterPro" id="IPR029058">
    <property type="entry name" value="AB_hydrolase_fold"/>
</dbReference>
<dbReference type="Proteomes" id="UP000712600">
    <property type="component" value="Unassembled WGS sequence"/>
</dbReference>
<keyword evidence="2" id="KW-0443">Lipid metabolism</keyword>
<evidence type="ECO:0000313" key="4">
    <source>
        <dbReference type="EMBL" id="KAF3508343.1"/>
    </source>
</evidence>
<accession>A0A8S9P5V8</accession>
<dbReference type="PANTHER" id="PTHR31828">
    <property type="entry name" value="PHOSPHOLIPASE A1-IIGAMMA"/>
    <property type="match status" value="1"/>
</dbReference>
<evidence type="ECO:0000256" key="1">
    <source>
        <dbReference type="ARBA" id="ARBA00022801"/>
    </source>
</evidence>
<name>A0A8S9P5V8_BRACR</name>
<gene>
    <name evidence="4" type="ORF">F2Q69_00002108</name>
</gene>
<dbReference type="Gene3D" id="3.40.50.1820">
    <property type="entry name" value="alpha/beta hydrolase"/>
    <property type="match status" value="1"/>
</dbReference>
<keyword evidence="1 2" id="KW-0378">Hydrolase</keyword>
<dbReference type="GO" id="GO:0008970">
    <property type="term" value="F:phospholipase A1 activity"/>
    <property type="evidence" value="ECO:0007669"/>
    <property type="project" value="UniProtKB-UniRule"/>
</dbReference>
<keyword evidence="2" id="KW-0442">Lipid degradation</keyword>
<comment type="similarity">
    <text evidence="2">Belongs to the AB hydrolase superfamily. Lipase family.</text>
</comment>
<dbReference type="EMBL" id="QGKX02001521">
    <property type="protein sequence ID" value="KAF3508343.1"/>
    <property type="molecule type" value="Genomic_DNA"/>
</dbReference>
<proteinExistence type="inferred from homology"/>
<dbReference type="EC" id="3.1.1.-" evidence="2"/>
<evidence type="ECO:0000256" key="3">
    <source>
        <dbReference type="SAM" id="MobiDB-lite"/>
    </source>
</evidence>
<sequence>MEYRDGYPKLGYPETTNPDPDIKSPDPTDPDLDPDTLNFPDIRIRLRANNILKDLRVLRVRNLPDVVPIYPPLGYAEVGDELPIDTRKSPYLKSPGDLATFHCLEAYLHGLAGTQGTSKADLFRLDVKRDIGLVNKSVDGLKDEYMVPGHWRILKNKGMVQQKDGSWKLMDHEIDDNEDFDF</sequence>
<comment type="function">
    <text evidence="2">Acylhydrolase that catalyzes the hydrolysis of phospholipids at the sn-1 position.</text>
</comment>
<evidence type="ECO:0000313" key="5">
    <source>
        <dbReference type="Proteomes" id="UP000712600"/>
    </source>
</evidence>
<dbReference type="GO" id="GO:0016042">
    <property type="term" value="P:lipid catabolic process"/>
    <property type="evidence" value="ECO:0007669"/>
    <property type="project" value="UniProtKB-UniRule"/>
</dbReference>